<dbReference type="CDD" id="cd17748">
    <property type="entry name" value="BRCT_DNA_ligase_like"/>
    <property type="match status" value="1"/>
</dbReference>
<dbReference type="InterPro" id="IPR001679">
    <property type="entry name" value="DNA_ligase"/>
</dbReference>
<keyword evidence="15" id="KW-1185">Reference proteome</keyword>
<feature type="binding site" evidence="11">
    <location>
        <position position="329"/>
    </location>
    <ligand>
        <name>NAD(+)</name>
        <dbReference type="ChEBI" id="CHEBI:57540"/>
    </ligand>
</feature>
<feature type="binding site" evidence="11">
    <location>
        <begin position="95"/>
        <end position="96"/>
    </location>
    <ligand>
        <name>NAD(+)</name>
        <dbReference type="ChEBI" id="CHEBI:57540"/>
    </ligand>
</feature>
<dbReference type="SUPFAM" id="SSF52113">
    <property type="entry name" value="BRCT domain"/>
    <property type="match status" value="1"/>
</dbReference>
<dbReference type="PANTHER" id="PTHR23389:SF9">
    <property type="entry name" value="DNA LIGASE"/>
    <property type="match status" value="1"/>
</dbReference>
<dbReference type="Pfam" id="PF12826">
    <property type="entry name" value="HHH_2"/>
    <property type="match status" value="1"/>
</dbReference>
<dbReference type="CDD" id="cd00114">
    <property type="entry name" value="LIGANc"/>
    <property type="match status" value="1"/>
</dbReference>
<dbReference type="NCBIfam" id="TIGR00575">
    <property type="entry name" value="dnlj"/>
    <property type="match status" value="1"/>
</dbReference>
<accession>A0ABW8NN08</accession>
<dbReference type="InterPro" id="IPR003583">
    <property type="entry name" value="Hlx-hairpin-Hlx_DNA-bd_motif"/>
</dbReference>
<dbReference type="RefSeq" id="WP_416207250.1">
    <property type="nucleotide sequence ID" value="NZ_JBBKTX010000029.1"/>
</dbReference>
<evidence type="ECO:0000313" key="14">
    <source>
        <dbReference type="EMBL" id="MFK4754377.1"/>
    </source>
</evidence>
<dbReference type="InterPro" id="IPR001357">
    <property type="entry name" value="BRCT_dom"/>
</dbReference>
<dbReference type="Pfam" id="PF01653">
    <property type="entry name" value="DNA_ligase_aden"/>
    <property type="match status" value="1"/>
</dbReference>
<feature type="active site" description="N6-AMP-lysine intermediate" evidence="11">
    <location>
        <position position="129"/>
    </location>
</feature>
<gene>
    <name evidence="11 14" type="primary">ligA</name>
    <name evidence="14" type="ORF">WG929_18375</name>
</gene>
<protein>
    <recommendedName>
        <fullName evidence="11 12">DNA ligase</fullName>
        <ecNumber evidence="11 12">6.5.1.2</ecNumber>
    </recommendedName>
    <alternativeName>
        <fullName evidence="11">Polydeoxyribonucleotide synthase [NAD(+)]</fullName>
    </alternativeName>
</protein>
<dbReference type="InterPro" id="IPR013839">
    <property type="entry name" value="DNAligase_adenylation"/>
</dbReference>
<dbReference type="InterPro" id="IPR004150">
    <property type="entry name" value="NAD_DNA_ligase_OB"/>
</dbReference>
<dbReference type="Pfam" id="PF00533">
    <property type="entry name" value="BRCT"/>
    <property type="match status" value="1"/>
</dbReference>
<dbReference type="PANTHER" id="PTHR23389">
    <property type="entry name" value="CHROMOSOME TRANSMISSION FIDELITY FACTOR 18"/>
    <property type="match status" value="1"/>
</dbReference>
<dbReference type="SMART" id="SM00278">
    <property type="entry name" value="HhH1"/>
    <property type="match status" value="4"/>
</dbReference>
<dbReference type="Proteomes" id="UP001620597">
    <property type="component" value="Unassembled WGS sequence"/>
</dbReference>
<dbReference type="InterPro" id="IPR036420">
    <property type="entry name" value="BRCT_dom_sf"/>
</dbReference>
<evidence type="ECO:0000256" key="3">
    <source>
        <dbReference type="ARBA" id="ARBA00022705"/>
    </source>
</evidence>
<evidence type="ECO:0000256" key="12">
    <source>
        <dbReference type="RuleBase" id="RU000618"/>
    </source>
</evidence>
<dbReference type="PROSITE" id="PS01056">
    <property type="entry name" value="DNA_LIGASE_N2"/>
    <property type="match status" value="1"/>
</dbReference>
<dbReference type="EC" id="6.5.1.2" evidence="11 12"/>
<feature type="binding site" evidence="11">
    <location>
        <position position="127"/>
    </location>
    <ligand>
        <name>NAD(+)</name>
        <dbReference type="ChEBI" id="CHEBI:57540"/>
    </ligand>
</feature>
<comment type="caution">
    <text evidence="11">Lacks conserved residue(s) required for the propagation of feature annotation.</text>
</comment>
<keyword evidence="7 11" id="KW-0460">Magnesium</keyword>
<evidence type="ECO:0000256" key="11">
    <source>
        <dbReference type="HAMAP-Rule" id="MF_01588"/>
    </source>
</evidence>
<dbReference type="Pfam" id="PF22745">
    <property type="entry name" value="Nlig-Ia"/>
    <property type="match status" value="1"/>
</dbReference>
<dbReference type="SUPFAM" id="SSF56091">
    <property type="entry name" value="DNA ligase/mRNA capping enzyme, catalytic domain"/>
    <property type="match status" value="1"/>
</dbReference>
<evidence type="ECO:0000256" key="8">
    <source>
        <dbReference type="ARBA" id="ARBA00023027"/>
    </source>
</evidence>
<comment type="cofactor">
    <cofactor evidence="11">
        <name>Mg(2+)</name>
        <dbReference type="ChEBI" id="CHEBI:18420"/>
    </cofactor>
    <cofactor evidence="11">
        <name>Mn(2+)</name>
        <dbReference type="ChEBI" id="CHEBI:29035"/>
    </cofactor>
</comment>
<feature type="domain" description="BRCT" evidence="13">
    <location>
        <begin position="608"/>
        <end position="691"/>
    </location>
</feature>
<comment type="catalytic activity">
    <reaction evidence="10 11 12">
        <text>NAD(+) + (deoxyribonucleotide)n-3'-hydroxyl + 5'-phospho-(deoxyribonucleotide)m = (deoxyribonucleotide)n+m + AMP + beta-nicotinamide D-nucleotide.</text>
        <dbReference type="EC" id="6.5.1.2"/>
    </reaction>
</comment>
<dbReference type="Gene3D" id="1.10.287.610">
    <property type="entry name" value="Helix hairpin bin"/>
    <property type="match status" value="1"/>
</dbReference>
<keyword evidence="4 11" id="KW-0479">Metal-binding</keyword>
<feature type="binding site" evidence="11">
    <location>
        <begin position="46"/>
        <end position="50"/>
    </location>
    <ligand>
        <name>NAD(+)</name>
        <dbReference type="ChEBI" id="CHEBI:57540"/>
    </ligand>
</feature>
<feature type="binding site" evidence="11">
    <location>
        <position position="305"/>
    </location>
    <ligand>
        <name>NAD(+)</name>
        <dbReference type="ChEBI" id="CHEBI:57540"/>
    </ligand>
</feature>
<dbReference type="NCBIfam" id="NF005932">
    <property type="entry name" value="PRK07956.1"/>
    <property type="match status" value="1"/>
</dbReference>
<dbReference type="GO" id="GO:0003911">
    <property type="term" value="F:DNA ligase (NAD+) activity"/>
    <property type="evidence" value="ECO:0007669"/>
    <property type="project" value="UniProtKB-EC"/>
</dbReference>
<dbReference type="InterPro" id="IPR012340">
    <property type="entry name" value="NA-bd_OB-fold"/>
</dbReference>
<dbReference type="Gene3D" id="1.10.150.20">
    <property type="entry name" value="5' to 3' exonuclease, C-terminal subdomain"/>
    <property type="match status" value="2"/>
</dbReference>
<dbReference type="SMART" id="SM00532">
    <property type="entry name" value="LIGANc"/>
    <property type="match status" value="1"/>
</dbReference>
<evidence type="ECO:0000256" key="4">
    <source>
        <dbReference type="ARBA" id="ARBA00022723"/>
    </source>
</evidence>
<keyword evidence="2 11" id="KW-0436">Ligase</keyword>
<evidence type="ECO:0000256" key="10">
    <source>
        <dbReference type="ARBA" id="ARBA00034005"/>
    </source>
</evidence>
<comment type="caution">
    <text evidence="14">The sequence shown here is derived from an EMBL/GenBank/DDBJ whole genome shotgun (WGS) entry which is preliminary data.</text>
</comment>
<proteinExistence type="inferred from homology"/>
<dbReference type="SUPFAM" id="SSF50249">
    <property type="entry name" value="Nucleic acid-binding proteins"/>
    <property type="match status" value="1"/>
</dbReference>
<comment type="function">
    <text evidence="1 11">DNA ligase that catalyzes the formation of phosphodiester linkages between 5'-phosphoryl and 3'-hydroxyl groups in double-stranded DNA using NAD as a coenzyme and as the energy source for the reaction. It is essential for DNA replication and repair of damaged DNA.</text>
</comment>
<feature type="binding site" evidence="11">
    <location>
        <position position="187"/>
    </location>
    <ligand>
        <name>NAD(+)</name>
        <dbReference type="ChEBI" id="CHEBI:57540"/>
    </ligand>
</feature>
<keyword evidence="9 11" id="KW-0234">DNA repair</keyword>
<keyword evidence="5 11" id="KW-0227">DNA damage</keyword>
<dbReference type="PROSITE" id="PS01055">
    <property type="entry name" value="DNA_LIGASE_N1"/>
    <property type="match status" value="1"/>
</dbReference>
<dbReference type="SUPFAM" id="SSF47781">
    <property type="entry name" value="RuvA domain 2-like"/>
    <property type="match status" value="1"/>
</dbReference>
<evidence type="ECO:0000256" key="9">
    <source>
        <dbReference type="ARBA" id="ARBA00023204"/>
    </source>
</evidence>
<keyword evidence="3 11" id="KW-0235">DNA replication</keyword>
<feature type="binding site" evidence="11">
    <location>
        <position position="447"/>
    </location>
    <ligand>
        <name>Zn(2+)</name>
        <dbReference type="ChEBI" id="CHEBI:29105"/>
    </ligand>
</feature>
<dbReference type="Gene3D" id="6.20.10.30">
    <property type="match status" value="1"/>
</dbReference>
<dbReference type="PROSITE" id="PS50172">
    <property type="entry name" value="BRCT"/>
    <property type="match status" value="1"/>
</dbReference>
<keyword evidence="6 11" id="KW-0862">Zinc</keyword>
<feature type="binding site" evidence="11">
    <location>
        <position position="423"/>
    </location>
    <ligand>
        <name>Zn(2+)</name>
        <dbReference type="ChEBI" id="CHEBI:29105"/>
    </ligand>
</feature>
<dbReference type="Pfam" id="PF14520">
    <property type="entry name" value="HHH_5"/>
    <property type="match status" value="1"/>
</dbReference>
<dbReference type="Gene3D" id="3.30.470.30">
    <property type="entry name" value="DNA ligase/mRNA capping enzyme"/>
    <property type="match status" value="1"/>
</dbReference>
<comment type="similarity">
    <text evidence="11">Belongs to the NAD-dependent DNA ligase family. LigA subfamily.</text>
</comment>
<dbReference type="InterPro" id="IPR013840">
    <property type="entry name" value="DNAligase_N"/>
</dbReference>
<evidence type="ECO:0000256" key="7">
    <source>
        <dbReference type="ARBA" id="ARBA00022842"/>
    </source>
</evidence>
<dbReference type="Pfam" id="PF03120">
    <property type="entry name" value="OB_DNA_ligase"/>
    <property type="match status" value="1"/>
</dbReference>
<feature type="binding site" evidence="11">
    <location>
        <position position="150"/>
    </location>
    <ligand>
        <name>NAD(+)</name>
        <dbReference type="ChEBI" id="CHEBI:57540"/>
    </ligand>
</feature>
<dbReference type="Gene3D" id="2.40.50.140">
    <property type="entry name" value="Nucleic acid-binding proteins"/>
    <property type="match status" value="1"/>
</dbReference>
<dbReference type="InterPro" id="IPR018239">
    <property type="entry name" value="DNA_ligase_AS"/>
</dbReference>
<keyword evidence="11" id="KW-0464">Manganese</keyword>
<sequence>MSSPDTSSTQSNVLPTQARTRIEQLRQQINDHNHRYYVLDEAAIPDAEYDRLMRELQTLEAQYPQWITADSPTQRVGAEPLAAFDQVQHELPMLSLDNAMNAEEFAAFYQRIRDRLKTTAEIELICEPKLDGLAVSLLYEQGKLVRAATRGDGQTGEDITRNVRTINNVPLRLQGDAWPRRIEVRGEVYMPKAGFEAYNAKARAADEKVFANPRNAAAGSLRQLDARITAKRPLEFCAYSIGIVSDEFGLATTHRGILDQIQGWGIRINPETRTANGLEQALDCYRLLGEKRHQLGYEIDGSVFKVNALALQQQLGFVARAPRWAIAYKFPAVEQMTRLLGVDFQVGRTGAVTPVARLEPVHVAGVTVSNATLHNMDEVARLGVRIGDTVIVRRAGDVIPQVVSVVLEQRPEHTDAILIPDSCPVCDSLIEKVEGEAVARCTGGLVCAAQRKEAIKHFASRKALDVEGLGDKLIEQLVAADLIDSVDDLFHLTLEQLSGLERMGEKSATNVLAALDKAKQTTLGRFLYALGIREVGVVTAQSLADHFGFLQRIMDASIEQLLDVADVGSVVASHVVNFFAEAHNRTVIEQLKNAGVVWPEGEPARAAAEDLPLAGQTAVITGTLTALSRDEAKAHLQTLGAKVTGSVSAKTDFLVAGEKAGSKLAKATQLGVSVWDETRLLAVLEEHGIHV</sequence>
<dbReference type="InterPro" id="IPR010994">
    <property type="entry name" value="RuvA_2-like"/>
</dbReference>
<name>A0ABW8NN08_9GAMM</name>
<evidence type="ECO:0000313" key="15">
    <source>
        <dbReference type="Proteomes" id="UP001620597"/>
    </source>
</evidence>
<organism evidence="14 15">
    <name type="scientific">Oceanobacter antarcticus</name>
    <dbReference type="NCBI Taxonomy" id="3133425"/>
    <lineage>
        <taxon>Bacteria</taxon>
        <taxon>Pseudomonadati</taxon>
        <taxon>Pseudomonadota</taxon>
        <taxon>Gammaproteobacteria</taxon>
        <taxon>Oceanospirillales</taxon>
        <taxon>Oceanospirillaceae</taxon>
        <taxon>Oceanobacter</taxon>
    </lineage>
</organism>
<dbReference type="InterPro" id="IPR004149">
    <property type="entry name" value="Znf_DNAligase_C4"/>
</dbReference>
<evidence type="ECO:0000256" key="1">
    <source>
        <dbReference type="ARBA" id="ARBA00004067"/>
    </source>
</evidence>
<keyword evidence="8 11" id="KW-0520">NAD</keyword>
<dbReference type="Gene3D" id="3.40.50.10190">
    <property type="entry name" value="BRCT domain"/>
    <property type="match status" value="1"/>
</dbReference>
<feature type="binding site" evidence="11">
    <location>
        <position position="426"/>
    </location>
    <ligand>
        <name>Zn(2+)</name>
        <dbReference type="ChEBI" id="CHEBI:29105"/>
    </ligand>
</feature>
<evidence type="ECO:0000256" key="2">
    <source>
        <dbReference type="ARBA" id="ARBA00022598"/>
    </source>
</evidence>
<dbReference type="InterPro" id="IPR033136">
    <property type="entry name" value="DNA_ligase_CS"/>
</dbReference>
<dbReference type="SMART" id="SM00292">
    <property type="entry name" value="BRCT"/>
    <property type="match status" value="1"/>
</dbReference>
<evidence type="ECO:0000256" key="6">
    <source>
        <dbReference type="ARBA" id="ARBA00022833"/>
    </source>
</evidence>
<evidence type="ECO:0000256" key="5">
    <source>
        <dbReference type="ARBA" id="ARBA00022763"/>
    </source>
</evidence>
<dbReference type="EMBL" id="JBBKTX010000029">
    <property type="protein sequence ID" value="MFK4754377.1"/>
    <property type="molecule type" value="Genomic_DNA"/>
</dbReference>
<dbReference type="Pfam" id="PF03119">
    <property type="entry name" value="DNA_ligase_ZBD"/>
    <property type="match status" value="1"/>
</dbReference>
<dbReference type="HAMAP" id="MF_01588">
    <property type="entry name" value="DNA_ligase_A"/>
    <property type="match status" value="1"/>
</dbReference>
<dbReference type="PIRSF" id="PIRSF001604">
    <property type="entry name" value="LigA"/>
    <property type="match status" value="1"/>
</dbReference>
<reference evidence="14 15" key="1">
    <citation type="submission" date="2024-03" db="EMBL/GenBank/DDBJ databases">
        <title>High-quality draft genome sequence of Oceanobacter sp. wDCs-4.</title>
        <authorList>
            <person name="Dong C."/>
        </authorList>
    </citation>
    <scope>NUCLEOTIDE SEQUENCE [LARGE SCALE GENOMIC DNA]</scope>
    <source>
        <strain evidence="15">wDCs-4</strain>
    </source>
</reference>
<dbReference type="InterPro" id="IPR041663">
    <property type="entry name" value="DisA/LigA_HHH"/>
</dbReference>
<evidence type="ECO:0000259" key="13">
    <source>
        <dbReference type="PROSITE" id="PS50172"/>
    </source>
</evidence>